<evidence type="ECO:0000313" key="11">
    <source>
        <dbReference type="EMBL" id="KAA0705977.1"/>
    </source>
</evidence>
<dbReference type="Proteomes" id="UP000324632">
    <property type="component" value="Chromosome 21"/>
</dbReference>
<proteinExistence type="predicted"/>
<dbReference type="InterPro" id="IPR048668">
    <property type="entry name" value="IL3RB_N"/>
</dbReference>
<dbReference type="PANTHER" id="PTHR23037">
    <property type="entry name" value="CYTOKINE RECEPTOR"/>
    <property type="match status" value="1"/>
</dbReference>
<dbReference type="CDD" id="cd00063">
    <property type="entry name" value="FN3"/>
    <property type="match status" value="1"/>
</dbReference>
<dbReference type="EMBL" id="SOYY01000021">
    <property type="protein sequence ID" value="KAA0705977.1"/>
    <property type="molecule type" value="Genomic_DNA"/>
</dbReference>
<keyword evidence="3" id="KW-0732">Signal</keyword>
<evidence type="ECO:0000256" key="6">
    <source>
        <dbReference type="ARBA" id="ARBA00023157"/>
    </source>
</evidence>
<dbReference type="Pfam" id="PF21460">
    <property type="entry name" value="IL3Rb_N"/>
    <property type="match status" value="1"/>
</dbReference>
<keyword evidence="5 9" id="KW-0472">Membrane</keyword>
<feature type="domain" description="Fibronectin type-III" evidence="10">
    <location>
        <begin position="174"/>
        <end position="270"/>
    </location>
</feature>
<gene>
    <name evidence="11" type="ORF">E1301_Tti004740</name>
</gene>
<evidence type="ECO:0000259" key="10">
    <source>
        <dbReference type="PROSITE" id="PS50853"/>
    </source>
</evidence>
<dbReference type="GO" id="GO:0004896">
    <property type="term" value="F:cytokine receptor activity"/>
    <property type="evidence" value="ECO:0007669"/>
    <property type="project" value="TreeGrafter"/>
</dbReference>
<keyword evidence="12" id="KW-1185">Reference proteome</keyword>
<evidence type="ECO:0000256" key="9">
    <source>
        <dbReference type="SAM" id="Phobius"/>
    </source>
</evidence>
<accession>A0A5A9NC67</accession>
<evidence type="ECO:0000256" key="8">
    <source>
        <dbReference type="ARBA" id="ARBA00023180"/>
    </source>
</evidence>
<evidence type="ECO:0000256" key="4">
    <source>
        <dbReference type="ARBA" id="ARBA00022989"/>
    </source>
</evidence>
<dbReference type="AlphaFoldDB" id="A0A5A9NC67"/>
<dbReference type="SUPFAM" id="SSF49265">
    <property type="entry name" value="Fibronectin type III"/>
    <property type="match status" value="3"/>
</dbReference>
<evidence type="ECO:0000256" key="2">
    <source>
        <dbReference type="ARBA" id="ARBA00022692"/>
    </source>
</evidence>
<dbReference type="InterPro" id="IPR013783">
    <property type="entry name" value="Ig-like_fold"/>
</dbReference>
<reference evidence="11 12" key="1">
    <citation type="journal article" date="2019" name="Mol. Ecol. Resour.">
        <title>Chromosome-level genome assembly of Triplophysa tibetana, a fish adapted to the harsh high-altitude environment of the Tibetan Plateau.</title>
        <authorList>
            <person name="Yang X."/>
            <person name="Liu H."/>
            <person name="Ma Z."/>
            <person name="Zou Y."/>
            <person name="Zou M."/>
            <person name="Mao Y."/>
            <person name="Li X."/>
            <person name="Wang H."/>
            <person name="Chen T."/>
            <person name="Wang W."/>
            <person name="Yang R."/>
        </authorList>
    </citation>
    <scope>NUCLEOTIDE SEQUENCE [LARGE SCALE GENOMIC DNA]</scope>
    <source>
        <strain evidence="11">TTIB1903HZAU</strain>
        <tissue evidence="11">Muscle</tissue>
    </source>
</reference>
<evidence type="ECO:0000256" key="1">
    <source>
        <dbReference type="ARBA" id="ARBA00004479"/>
    </source>
</evidence>
<keyword evidence="8" id="KW-0325">Glycoprotein</keyword>
<evidence type="ECO:0000256" key="3">
    <source>
        <dbReference type="ARBA" id="ARBA00022729"/>
    </source>
</evidence>
<organism evidence="11 12">
    <name type="scientific">Triplophysa tibetana</name>
    <dbReference type="NCBI Taxonomy" id="1572043"/>
    <lineage>
        <taxon>Eukaryota</taxon>
        <taxon>Metazoa</taxon>
        <taxon>Chordata</taxon>
        <taxon>Craniata</taxon>
        <taxon>Vertebrata</taxon>
        <taxon>Euteleostomi</taxon>
        <taxon>Actinopterygii</taxon>
        <taxon>Neopterygii</taxon>
        <taxon>Teleostei</taxon>
        <taxon>Ostariophysi</taxon>
        <taxon>Cypriniformes</taxon>
        <taxon>Nemacheilidae</taxon>
        <taxon>Triplophysa</taxon>
    </lineage>
</organism>
<keyword evidence="6" id="KW-1015">Disulfide bond</keyword>
<keyword evidence="2 9" id="KW-0812">Transmembrane</keyword>
<dbReference type="InterPro" id="IPR036116">
    <property type="entry name" value="FN3_sf"/>
</dbReference>
<sequence>MFTRTFYTTKRSPGRNLNDHLSLPGFYSCIPATMFFTRTLHLTMLGLLVGSTTAHQCPLHDVKPGTGFPVMDSLQCYNDYQNYVQCTWEDSHVPSRTAGNGTSRLYYREQMDNEDKLCDLLGPGVALSNGKISYTCRYNTKRFVTVISHTVYFRVPCESGTKSFSVAQHGKVLSPIDLTEKPSDNGGHVLSWKSPYPPSSNITRMLTYQLQYSMDGQDWTTVDNISASEFMIDKKMLFPGYLYQARVRARGAVGLWSNWSQPVSWRTHNGGAFNLQCVIEGDKNVMCSWQMMTEISHFMSYHLWCSHSDTQASKPSECCGTPLLKSRGAEVSEFYCDINSSDPNLLTVELRPAYHSRHFYSSENIQLPQADPVDVKEADGVFRLNWSTPAAYVPEKFFIQLKISTNETPALYNLSGNERFFKISSNTLHPSTQYKAQIRFLLRASHELKGLPSKWSQPKVFTTGPASWSIKTLIYIFVSLIVAGIFIGFYHTLPVCHRRIKLWNGSIPSPINSRVMEEIIKKSSSAWPYLQSEKEKTSLCVMQATDNISICKSSSSGAPLLLHTEDVSLDATAVKKGWSDGLVHSASYVLEGMYQDNSGMSFSGPYILCCEESCGQDEIFGTSSDRCHTFLSETSENSGPTNGGYVVTPPMLATQNPTPVDSSIINASDVPLAYTPKLDQGNIVHLQASGYFMMPCIGVSQIEPRGYVALSQPETL</sequence>
<comment type="subcellular location">
    <subcellularLocation>
        <location evidence="1">Membrane</location>
        <topology evidence="1">Single-pass type I membrane protein</topology>
    </subcellularLocation>
</comment>
<keyword evidence="4 9" id="KW-1133">Transmembrane helix</keyword>
<protein>
    <recommendedName>
        <fullName evidence="10">Fibronectin type-III domain-containing protein</fullName>
    </recommendedName>
</protein>
<keyword evidence="7" id="KW-0675">Receptor</keyword>
<dbReference type="PANTHER" id="PTHR23037:SF35">
    <property type="entry name" value="FIBRONECTIN TYPE-III DOMAIN-CONTAINING PROTEIN"/>
    <property type="match status" value="1"/>
</dbReference>
<dbReference type="Gene3D" id="2.60.40.10">
    <property type="entry name" value="Immunoglobulins"/>
    <property type="match status" value="4"/>
</dbReference>
<evidence type="ECO:0000256" key="7">
    <source>
        <dbReference type="ARBA" id="ARBA00023170"/>
    </source>
</evidence>
<evidence type="ECO:0000256" key="5">
    <source>
        <dbReference type="ARBA" id="ARBA00023136"/>
    </source>
</evidence>
<evidence type="ECO:0000313" key="12">
    <source>
        <dbReference type="Proteomes" id="UP000324632"/>
    </source>
</evidence>
<dbReference type="PROSITE" id="PS50853">
    <property type="entry name" value="FN3"/>
    <property type="match status" value="1"/>
</dbReference>
<comment type="caution">
    <text evidence="11">The sequence shown here is derived from an EMBL/GenBank/DDBJ whole genome shotgun (WGS) entry which is preliminary data.</text>
</comment>
<dbReference type="InterPro" id="IPR003961">
    <property type="entry name" value="FN3_dom"/>
</dbReference>
<dbReference type="GO" id="GO:0009897">
    <property type="term" value="C:external side of plasma membrane"/>
    <property type="evidence" value="ECO:0007669"/>
    <property type="project" value="TreeGrafter"/>
</dbReference>
<name>A0A5A9NC67_9TELE</name>
<feature type="transmembrane region" description="Helical" evidence="9">
    <location>
        <begin position="473"/>
        <end position="493"/>
    </location>
</feature>